<sequence length="196" mass="21827">MRNKFLATQWASGDACNPLFVFNKNTPGMEPFDFFNMNITREPPNLATIKDQGIVHALQTLQGPDCANLQEILMAGKALCKFCKMDIHQSIHCPKWFCKGCGKTAPGHKTCKGKGKKATISQWAPSLSPVSIPGPSRACQTTRGRPRNPTPYTCNRTQNNAQAFSSRQVQDDFYDNRDYDLPDDTIANMTGEPYGY</sequence>
<evidence type="ECO:0000313" key="2">
    <source>
        <dbReference type="EMBL" id="PPR07943.1"/>
    </source>
</evidence>
<accession>A0A409YYD8</accession>
<reference evidence="2 3" key="1">
    <citation type="journal article" date="2018" name="Evol. Lett.">
        <title>Horizontal gene cluster transfer increased hallucinogenic mushroom diversity.</title>
        <authorList>
            <person name="Reynolds H.T."/>
            <person name="Vijayakumar V."/>
            <person name="Gluck-Thaler E."/>
            <person name="Korotkin H.B."/>
            <person name="Matheny P.B."/>
            <person name="Slot J.C."/>
        </authorList>
    </citation>
    <scope>NUCLEOTIDE SEQUENCE [LARGE SCALE GENOMIC DNA]</scope>
    <source>
        <strain evidence="2 3">2629</strain>
    </source>
</reference>
<dbReference type="InParanoid" id="A0A409YYD8"/>
<keyword evidence="3" id="KW-1185">Reference proteome</keyword>
<gene>
    <name evidence="2" type="ORF">CVT24_001018</name>
</gene>
<proteinExistence type="predicted"/>
<feature type="region of interest" description="Disordered" evidence="1">
    <location>
        <begin position="126"/>
        <end position="157"/>
    </location>
</feature>
<evidence type="ECO:0000313" key="3">
    <source>
        <dbReference type="Proteomes" id="UP000284842"/>
    </source>
</evidence>
<evidence type="ECO:0000256" key="1">
    <source>
        <dbReference type="SAM" id="MobiDB-lite"/>
    </source>
</evidence>
<dbReference type="AlphaFoldDB" id="A0A409YYD8"/>
<name>A0A409YYD8_9AGAR</name>
<dbReference type="EMBL" id="NHTK01000252">
    <property type="protein sequence ID" value="PPR07943.1"/>
    <property type="molecule type" value="Genomic_DNA"/>
</dbReference>
<protein>
    <submittedName>
        <fullName evidence="2">Uncharacterized protein</fullName>
    </submittedName>
</protein>
<organism evidence="2 3">
    <name type="scientific">Panaeolus cyanescens</name>
    <dbReference type="NCBI Taxonomy" id="181874"/>
    <lineage>
        <taxon>Eukaryota</taxon>
        <taxon>Fungi</taxon>
        <taxon>Dikarya</taxon>
        <taxon>Basidiomycota</taxon>
        <taxon>Agaricomycotina</taxon>
        <taxon>Agaricomycetes</taxon>
        <taxon>Agaricomycetidae</taxon>
        <taxon>Agaricales</taxon>
        <taxon>Agaricineae</taxon>
        <taxon>Galeropsidaceae</taxon>
        <taxon>Panaeolus</taxon>
    </lineage>
</organism>
<dbReference type="Proteomes" id="UP000284842">
    <property type="component" value="Unassembled WGS sequence"/>
</dbReference>
<comment type="caution">
    <text evidence="2">The sequence shown here is derived from an EMBL/GenBank/DDBJ whole genome shotgun (WGS) entry which is preliminary data.</text>
</comment>